<dbReference type="InterPro" id="IPR046612">
    <property type="entry name" value="DUF6671"/>
</dbReference>
<keyword evidence="3" id="KW-1185">Reference proteome</keyword>
<dbReference type="STRING" id="1173020.Cha6605_1094"/>
<dbReference type="OrthoDB" id="9793837at2"/>
<dbReference type="Proteomes" id="UP000010366">
    <property type="component" value="Chromosome"/>
</dbReference>
<evidence type="ECO:0000259" key="1">
    <source>
        <dbReference type="Pfam" id="PF20376"/>
    </source>
</evidence>
<organism evidence="2 3">
    <name type="scientific">Chamaesiphon minutus (strain ATCC 27169 / PCC 6605)</name>
    <dbReference type="NCBI Taxonomy" id="1173020"/>
    <lineage>
        <taxon>Bacteria</taxon>
        <taxon>Bacillati</taxon>
        <taxon>Cyanobacteriota</taxon>
        <taxon>Cyanophyceae</taxon>
        <taxon>Gomontiellales</taxon>
        <taxon>Chamaesiphonaceae</taxon>
        <taxon>Chamaesiphon</taxon>
    </lineage>
</organism>
<evidence type="ECO:0000313" key="3">
    <source>
        <dbReference type="Proteomes" id="UP000010366"/>
    </source>
</evidence>
<gene>
    <name evidence="2" type="ORF">Cha6605_1094</name>
</gene>
<dbReference type="HOGENOM" id="CLU_066202_0_0_3"/>
<reference evidence="2 3" key="1">
    <citation type="submission" date="2012-05" db="EMBL/GenBank/DDBJ databases">
        <title>Finished chromosome of genome of Chamaesiphon sp. PCC 6605.</title>
        <authorList>
            <consortium name="US DOE Joint Genome Institute"/>
            <person name="Gugger M."/>
            <person name="Coursin T."/>
            <person name="Rippka R."/>
            <person name="Tandeau De Marsac N."/>
            <person name="Huntemann M."/>
            <person name="Wei C.-L."/>
            <person name="Han J."/>
            <person name="Detter J.C."/>
            <person name="Han C."/>
            <person name="Tapia R."/>
            <person name="Chen A."/>
            <person name="Kyrpides N."/>
            <person name="Mavromatis K."/>
            <person name="Markowitz V."/>
            <person name="Szeto E."/>
            <person name="Ivanova N."/>
            <person name="Pagani I."/>
            <person name="Pati A."/>
            <person name="Goodwin L."/>
            <person name="Nordberg H.P."/>
            <person name="Cantor M.N."/>
            <person name="Hua S.X."/>
            <person name="Woyke T."/>
            <person name="Kerfeld C.A."/>
        </authorList>
    </citation>
    <scope>NUCLEOTIDE SEQUENCE [LARGE SCALE GENOMIC DNA]</scope>
    <source>
        <strain evidence="3">ATCC 27169 / PCC 6605</strain>
    </source>
</reference>
<feature type="domain" description="DUF6671" evidence="1">
    <location>
        <begin position="63"/>
        <end position="282"/>
    </location>
</feature>
<dbReference type="Pfam" id="PF20376">
    <property type="entry name" value="DUF6671"/>
    <property type="match status" value="1"/>
</dbReference>
<sequence>MELYKDVEIVLTTKHEKAKAIEPAFSEILGARIRSLDLDTDTLGTFAGEVERKGNALECVKQKCAWGMEQVRADYGLASEGSFGPHPAIPFVRVDTELLYFIDRQRDIGLHLTEISTDTNYQMKTIASIEELQKFARDARFPSHALVLRPNSAIRGTLLFKGIQQLDELIDAFKDCVRQSADRLAWVETDMRAHLNPSRMQAIARLARKLATRLSNVCPECHAPGWGMVDVEVGLECSWCASKTENVKFEIYGCTKCAYQEKCLPAHGLKKADPAYCSRCNP</sequence>
<protein>
    <recommendedName>
        <fullName evidence="1">DUF6671 domain-containing protein</fullName>
    </recommendedName>
</protein>
<dbReference type="eggNOG" id="ENOG502Z86U">
    <property type="taxonomic scope" value="Bacteria"/>
</dbReference>
<dbReference type="AlphaFoldDB" id="K9UDQ1"/>
<dbReference type="PATRIC" id="fig|1173020.3.peg.1278"/>
<dbReference type="RefSeq" id="WP_015158514.1">
    <property type="nucleotide sequence ID" value="NC_019697.1"/>
</dbReference>
<dbReference type="EMBL" id="CP003600">
    <property type="protein sequence ID" value="AFY92324.1"/>
    <property type="molecule type" value="Genomic_DNA"/>
</dbReference>
<evidence type="ECO:0000313" key="2">
    <source>
        <dbReference type="EMBL" id="AFY92324.1"/>
    </source>
</evidence>
<name>K9UDQ1_CHAP6</name>
<proteinExistence type="predicted"/>
<dbReference type="KEGG" id="cmp:Cha6605_1094"/>
<accession>K9UDQ1</accession>